<dbReference type="OMA" id="MEHYGYA"/>
<dbReference type="InterPro" id="IPR006121">
    <property type="entry name" value="HMA_dom"/>
</dbReference>
<reference evidence="3" key="2">
    <citation type="submission" date="2015-03" db="UniProtKB">
        <authorList>
            <consortium name="EnsemblPlants"/>
        </authorList>
    </citation>
    <scope>IDENTIFICATION</scope>
</reference>
<proteinExistence type="predicted"/>
<reference evidence="3 4" key="1">
    <citation type="journal article" date="2014" name="Genome Biol.">
        <title>Transcriptome and methylome profiling reveals relics of genome dominance in the mesopolyploid Brassica oleracea.</title>
        <authorList>
            <person name="Parkin I.A."/>
            <person name="Koh C."/>
            <person name="Tang H."/>
            <person name="Robinson S.J."/>
            <person name="Kagale S."/>
            <person name="Clarke W.E."/>
            <person name="Town C.D."/>
            <person name="Nixon J."/>
            <person name="Krishnakumar V."/>
            <person name="Bidwell S.L."/>
            <person name="Denoeud F."/>
            <person name="Belcram H."/>
            <person name="Links M.G."/>
            <person name="Just J."/>
            <person name="Clarke C."/>
            <person name="Bender T."/>
            <person name="Huebert T."/>
            <person name="Mason A.S."/>
            <person name="Pires J.C."/>
            <person name="Barker G."/>
            <person name="Moore J."/>
            <person name="Walley P.G."/>
            <person name="Manoli S."/>
            <person name="Batley J."/>
            <person name="Edwards D."/>
            <person name="Nelson M.N."/>
            <person name="Wang X."/>
            <person name="Paterson A.H."/>
            <person name="King G."/>
            <person name="Bancroft I."/>
            <person name="Chalhoub B."/>
            <person name="Sharpe A.G."/>
        </authorList>
    </citation>
    <scope>NUCLEOTIDE SEQUENCE</scope>
    <source>
        <strain evidence="3 4">cv. TO1000</strain>
    </source>
</reference>
<dbReference type="Gramene" id="Bo3g002320.1">
    <property type="protein sequence ID" value="Bo3g002320.1"/>
    <property type="gene ID" value="Bo3g002320"/>
</dbReference>
<dbReference type="InterPro" id="IPR036163">
    <property type="entry name" value="HMA_dom_sf"/>
</dbReference>
<keyword evidence="4" id="KW-1185">Reference proteome</keyword>
<feature type="compositionally biased region" description="Basic and acidic residues" evidence="1">
    <location>
        <begin position="265"/>
        <end position="310"/>
    </location>
</feature>
<dbReference type="GO" id="GO:0046872">
    <property type="term" value="F:metal ion binding"/>
    <property type="evidence" value="ECO:0007669"/>
    <property type="project" value="InterPro"/>
</dbReference>
<accession>A0A0D3AZJ7</accession>
<name>A0A0D3AZJ7_BRAOL</name>
<dbReference type="HOGENOM" id="CLU_039886_0_0_1"/>
<feature type="compositionally biased region" description="Low complexity" evidence="1">
    <location>
        <begin position="250"/>
        <end position="264"/>
    </location>
</feature>
<dbReference type="STRING" id="109376.A0A0D3AZJ7"/>
<protein>
    <recommendedName>
        <fullName evidence="2">HMA domain-containing protein</fullName>
    </recommendedName>
</protein>
<evidence type="ECO:0000313" key="4">
    <source>
        <dbReference type="Proteomes" id="UP000032141"/>
    </source>
</evidence>
<dbReference type="InterPro" id="IPR044594">
    <property type="entry name" value="HIPP01/3/5/6"/>
</dbReference>
<feature type="compositionally biased region" description="Basic and acidic residues" evidence="1">
    <location>
        <begin position="132"/>
        <end position="165"/>
    </location>
</feature>
<dbReference type="Pfam" id="PF00403">
    <property type="entry name" value="HMA"/>
    <property type="match status" value="2"/>
</dbReference>
<dbReference type="AlphaFoldDB" id="A0A0D3AZJ7"/>
<evidence type="ECO:0000313" key="3">
    <source>
        <dbReference type="EnsemblPlants" id="Bo3g002320.1"/>
    </source>
</evidence>
<evidence type="ECO:0000256" key="1">
    <source>
        <dbReference type="SAM" id="MobiDB-lite"/>
    </source>
</evidence>
<dbReference type="SMR" id="A0A0D3AZJ7"/>
<dbReference type="PANTHER" id="PTHR46413">
    <property type="entry name" value="HEAVY METAL-ASSOCIATED ISOPRENYLATED PLANT PROTEIN 6"/>
    <property type="match status" value="1"/>
</dbReference>
<dbReference type="SUPFAM" id="SSF55008">
    <property type="entry name" value="HMA, heavy metal-associated domain"/>
    <property type="match status" value="2"/>
</dbReference>
<feature type="region of interest" description="Disordered" evidence="1">
    <location>
        <begin position="119"/>
        <end position="179"/>
    </location>
</feature>
<dbReference type="eggNOG" id="KOG1603">
    <property type="taxonomic scope" value="Eukaryota"/>
</dbReference>
<dbReference type="Gene3D" id="3.30.70.100">
    <property type="match status" value="2"/>
</dbReference>
<sequence>LQNKIFSRIYNSRVYSKLEKSKHCDSTIYYTMGEVSQKKEETATKPEGEKKPVNVTVMKLDMHCEGCGKKIKRLLKHYKGVEDVKIDYKDNKMTVVGNVDAEAVRDKVAERIKRKVEIVSPKKEASPPPSSGEKKVADEKPAEKKPADEKLAGDKKEDKKKEEGAKTAPPPAPPKESTVVLKTKLHCEGCEHKIKRIVNKIKGVNSVAIDNAKDLVIVKGIIDVKQLTPYLNEKLKRNVEVVPPKKEEGTTAAAATAPTPAPAGGEKKDKDAGEKKESKDVGEKKDGGEKKESKDVGKKKDGGGDKKKEVSPAGGGEGGATVDVKKSEYGGYGYPPQPMYYYPPGQMYGQHYMMQGQSSQSYVQEPYTNQGYVHESYTNQRYGQGYGQEAPQPYMNHQGYADPYAHMRAPQMFSDENPEGCSVM</sequence>
<organism evidence="3 4">
    <name type="scientific">Brassica oleracea var. oleracea</name>
    <dbReference type="NCBI Taxonomy" id="109376"/>
    <lineage>
        <taxon>Eukaryota</taxon>
        <taxon>Viridiplantae</taxon>
        <taxon>Streptophyta</taxon>
        <taxon>Embryophyta</taxon>
        <taxon>Tracheophyta</taxon>
        <taxon>Spermatophyta</taxon>
        <taxon>Magnoliopsida</taxon>
        <taxon>eudicotyledons</taxon>
        <taxon>Gunneridae</taxon>
        <taxon>Pentapetalae</taxon>
        <taxon>rosids</taxon>
        <taxon>malvids</taxon>
        <taxon>Brassicales</taxon>
        <taxon>Brassicaceae</taxon>
        <taxon>Brassiceae</taxon>
        <taxon>Brassica</taxon>
    </lineage>
</organism>
<feature type="region of interest" description="Disordered" evidence="1">
    <location>
        <begin position="242"/>
        <end position="322"/>
    </location>
</feature>
<dbReference type="EnsemblPlants" id="Bo3g002320.1">
    <property type="protein sequence ID" value="Bo3g002320.1"/>
    <property type="gene ID" value="Bo3g002320"/>
</dbReference>
<dbReference type="PROSITE" id="PS50846">
    <property type="entry name" value="HMA_2"/>
    <property type="match status" value="2"/>
</dbReference>
<feature type="domain" description="HMA" evidence="2">
    <location>
        <begin position="176"/>
        <end position="247"/>
    </location>
</feature>
<feature type="domain" description="HMA" evidence="2">
    <location>
        <begin position="53"/>
        <end position="120"/>
    </location>
</feature>
<dbReference type="CDD" id="cd00371">
    <property type="entry name" value="HMA"/>
    <property type="match status" value="2"/>
</dbReference>
<dbReference type="Proteomes" id="UP000032141">
    <property type="component" value="Chromosome C3"/>
</dbReference>
<evidence type="ECO:0000259" key="2">
    <source>
        <dbReference type="PROSITE" id="PS50846"/>
    </source>
</evidence>
<dbReference type="PANTHER" id="PTHR46413:SF1">
    <property type="entry name" value="HEAVY METAL-ASSOCIATED ISOPRENYLATED PLANT PROTEIN 6"/>
    <property type="match status" value="1"/>
</dbReference>